<evidence type="ECO:0000256" key="9">
    <source>
        <dbReference type="SAM" id="MobiDB-lite"/>
    </source>
</evidence>
<keyword evidence="6" id="KW-0804">Transcription</keyword>
<evidence type="ECO:0000256" key="7">
    <source>
        <dbReference type="ARBA" id="ARBA00023242"/>
    </source>
</evidence>
<keyword evidence="3 8" id="KW-0863">Zinc-finger</keyword>
<keyword evidence="2" id="KW-0479">Metal-binding</keyword>
<feature type="region of interest" description="Disordered" evidence="9">
    <location>
        <begin position="1"/>
        <end position="43"/>
    </location>
</feature>
<dbReference type="OrthoDB" id="1745426at2759"/>
<accession>A0A6P9EPH4</accession>
<dbReference type="GO" id="GO:0003677">
    <property type="term" value="F:DNA binding"/>
    <property type="evidence" value="ECO:0007669"/>
    <property type="project" value="InterPro"/>
</dbReference>
<evidence type="ECO:0000256" key="8">
    <source>
        <dbReference type="PROSITE-ProRule" id="PRU00027"/>
    </source>
</evidence>
<dbReference type="RefSeq" id="XP_035544447.1">
    <property type="nucleotide sequence ID" value="XM_035688554.1"/>
</dbReference>
<evidence type="ECO:0000256" key="3">
    <source>
        <dbReference type="ARBA" id="ARBA00022771"/>
    </source>
</evidence>
<keyword evidence="4" id="KW-0862">Zinc</keyword>
<evidence type="ECO:0000256" key="6">
    <source>
        <dbReference type="ARBA" id="ARBA00023163"/>
    </source>
</evidence>
<dbReference type="Pfam" id="PF02892">
    <property type="entry name" value="zf-BED"/>
    <property type="match status" value="1"/>
</dbReference>
<evidence type="ECO:0000256" key="2">
    <source>
        <dbReference type="ARBA" id="ARBA00022723"/>
    </source>
</evidence>
<proteinExistence type="predicted"/>
<protein>
    <submittedName>
        <fullName evidence="12">Zinc finger BED domain-containing protein DAYSLEEPER-like</fullName>
    </submittedName>
</protein>
<reference evidence="12" key="1">
    <citation type="submission" date="2025-08" db="UniProtKB">
        <authorList>
            <consortium name="RefSeq"/>
        </authorList>
    </citation>
    <scope>IDENTIFICATION</scope>
    <source>
        <tissue evidence="12">Leaves</tissue>
    </source>
</reference>
<comment type="subcellular location">
    <subcellularLocation>
        <location evidence="1">Nucleus</location>
    </subcellularLocation>
</comment>
<feature type="compositionally biased region" description="Polar residues" evidence="9">
    <location>
        <begin position="16"/>
        <end position="33"/>
    </location>
</feature>
<evidence type="ECO:0000313" key="11">
    <source>
        <dbReference type="Proteomes" id="UP000235220"/>
    </source>
</evidence>
<dbReference type="PANTHER" id="PTHR46481">
    <property type="entry name" value="ZINC FINGER BED DOMAIN-CONTAINING PROTEIN 4"/>
    <property type="match status" value="1"/>
</dbReference>
<dbReference type="InterPro" id="IPR052035">
    <property type="entry name" value="ZnF_BED_domain_contain"/>
</dbReference>
<dbReference type="PROSITE" id="PS50808">
    <property type="entry name" value="ZF_BED"/>
    <property type="match status" value="1"/>
</dbReference>
<evidence type="ECO:0000259" key="10">
    <source>
        <dbReference type="PROSITE" id="PS50808"/>
    </source>
</evidence>
<dbReference type="AlphaFoldDB" id="A0A6P9EPH4"/>
<evidence type="ECO:0000256" key="5">
    <source>
        <dbReference type="ARBA" id="ARBA00023015"/>
    </source>
</evidence>
<sequence length="231" mass="26339">MPSSGSESMPNVIHLDSTQPPTLDSSLPTTSPQVRPPITRKRGRSDVWQHFMRIENVKDPNEPKATCDYCGKVLLCHPKKQGTSSLKYHYQTCKVFNASGVGRDNPQSKMTGTRKTGVDGTTSSPSVGLAKYNEQKIRSAVAKMIIMDELPFRFVEKQDFKDFMTVVEPRFPIPSRITIMRDCMKMYMLEKDKLKNMFMASDYKICITTDMWTSIQNLNYMCITAHFIDDD</sequence>
<dbReference type="InterPro" id="IPR036236">
    <property type="entry name" value="Znf_C2H2_sf"/>
</dbReference>
<keyword evidence="7" id="KW-0539">Nucleus</keyword>
<dbReference type="GO" id="GO:0006357">
    <property type="term" value="P:regulation of transcription by RNA polymerase II"/>
    <property type="evidence" value="ECO:0000318"/>
    <property type="project" value="GO_Central"/>
</dbReference>
<dbReference type="GO" id="GO:0008270">
    <property type="term" value="F:zinc ion binding"/>
    <property type="evidence" value="ECO:0007669"/>
    <property type="project" value="UniProtKB-KW"/>
</dbReference>
<evidence type="ECO:0000313" key="12">
    <source>
        <dbReference type="RefSeq" id="XP_035544447.1"/>
    </source>
</evidence>
<dbReference type="KEGG" id="jre:118347956"/>
<feature type="compositionally biased region" description="Polar residues" evidence="9">
    <location>
        <begin position="105"/>
        <end position="123"/>
    </location>
</feature>
<evidence type="ECO:0000256" key="1">
    <source>
        <dbReference type="ARBA" id="ARBA00004123"/>
    </source>
</evidence>
<dbReference type="SUPFAM" id="SSF140996">
    <property type="entry name" value="Hermes dimerisation domain"/>
    <property type="match status" value="1"/>
</dbReference>
<keyword evidence="11" id="KW-1185">Reference proteome</keyword>
<feature type="region of interest" description="Disordered" evidence="9">
    <location>
        <begin position="104"/>
        <end position="123"/>
    </location>
</feature>
<feature type="domain" description="BED-type" evidence="10">
    <location>
        <begin position="42"/>
        <end position="100"/>
    </location>
</feature>
<dbReference type="SUPFAM" id="SSF57667">
    <property type="entry name" value="beta-beta-alpha zinc fingers"/>
    <property type="match status" value="1"/>
</dbReference>
<dbReference type="SMART" id="SM00614">
    <property type="entry name" value="ZnF_BED"/>
    <property type="match status" value="1"/>
</dbReference>
<dbReference type="GeneID" id="118347956"/>
<name>A0A6P9EPH4_JUGRE</name>
<evidence type="ECO:0000256" key="4">
    <source>
        <dbReference type="ARBA" id="ARBA00022833"/>
    </source>
</evidence>
<dbReference type="GO" id="GO:0005634">
    <property type="term" value="C:nucleus"/>
    <property type="evidence" value="ECO:0000318"/>
    <property type="project" value="GO_Central"/>
</dbReference>
<gene>
    <name evidence="12" type="primary">LOC118347956</name>
</gene>
<dbReference type="PANTHER" id="PTHR46481:SF10">
    <property type="entry name" value="ZINC FINGER BED DOMAIN-CONTAINING PROTEIN 39"/>
    <property type="match status" value="1"/>
</dbReference>
<dbReference type="GO" id="GO:0009791">
    <property type="term" value="P:post-embryonic development"/>
    <property type="evidence" value="ECO:0007669"/>
    <property type="project" value="UniProtKB-ARBA"/>
</dbReference>
<dbReference type="InParanoid" id="A0A6P9EPH4"/>
<dbReference type="InterPro" id="IPR003656">
    <property type="entry name" value="Znf_BED"/>
</dbReference>
<keyword evidence="5" id="KW-0805">Transcription regulation</keyword>
<dbReference type="Proteomes" id="UP000235220">
    <property type="component" value="Chromosome 3"/>
</dbReference>
<organism evidence="11 12">
    <name type="scientific">Juglans regia</name>
    <name type="common">English walnut</name>
    <dbReference type="NCBI Taxonomy" id="51240"/>
    <lineage>
        <taxon>Eukaryota</taxon>
        <taxon>Viridiplantae</taxon>
        <taxon>Streptophyta</taxon>
        <taxon>Embryophyta</taxon>
        <taxon>Tracheophyta</taxon>
        <taxon>Spermatophyta</taxon>
        <taxon>Magnoliopsida</taxon>
        <taxon>eudicotyledons</taxon>
        <taxon>Gunneridae</taxon>
        <taxon>Pentapetalae</taxon>
        <taxon>rosids</taxon>
        <taxon>fabids</taxon>
        <taxon>Fagales</taxon>
        <taxon>Juglandaceae</taxon>
        <taxon>Juglans</taxon>
    </lineage>
</organism>